<keyword evidence="2 3" id="KW-0413">Isomerase</keyword>
<gene>
    <name evidence="3" type="ORF">GKZ27_05910</name>
</gene>
<sequence>MGPMKKLGIIGGMGPAATARLFGRIVEFTTVGTDQEHIDVTILSDPGVPDRTGYLLGRAGAVDFVPVLQRKAAALRDLGCEVVAVPCNTSHARLDAIASVAPELTFVPMPDETARFAAAVGCTRPLILATDGTLACEIFQTAAERAGIQCAVPAADVQPQVMEVIYDYVKAGRPAPAALVQGLIAHARALGADGVILGCTELSTLGLSARCDGLPVIDALDVLAWRSVIACEAPAHDLLADFA</sequence>
<dbReference type="Pfam" id="PF01177">
    <property type="entry name" value="Asp_Glu_race"/>
    <property type="match status" value="1"/>
</dbReference>
<dbReference type="PANTHER" id="PTHR21198:SF7">
    <property type="entry name" value="ASPARTATE-GLUTAMATE RACEMASE FAMILY"/>
    <property type="match status" value="1"/>
</dbReference>
<dbReference type="GO" id="GO:0047661">
    <property type="term" value="F:amino-acid racemase activity"/>
    <property type="evidence" value="ECO:0007669"/>
    <property type="project" value="InterPro"/>
</dbReference>
<dbReference type="AlphaFoldDB" id="A0A6N8JN34"/>
<dbReference type="EMBL" id="WSRR01000011">
    <property type="protein sequence ID" value="MVX60992.1"/>
    <property type="molecule type" value="Genomic_DNA"/>
</dbReference>
<organism evidence="3 4">
    <name type="scientific">Adlercreutzia mucosicola</name>
    <dbReference type="NCBI Taxonomy" id="580026"/>
    <lineage>
        <taxon>Bacteria</taxon>
        <taxon>Bacillati</taxon>
        <taxon>Actinomycetota</taxon>
        <taxon>Coriobacteriia</taxon>
        <taxon>Eggerthellales</taxon>
        <taxon>Eggerthellaceae</taxon>
        <taxon>Adlercreutzia</taxon>
    </lineage>
</organism>
<dbReference type="Proteomes" id="UP000463388">
    <property type="component" value="Unassembled WGS sequence"/>
</dbReference>
<evidence type="ECO:0000256" key="2">
    <source>
        <dbReference type="ARBA" id="ARBA00023235"/>
    </source>
</evidence>
<evidence type="ECO:0000313" key="3">
    <source>
        <dbReference type="EMBL" id="MVX60992.1"/>
    </source>
</evidence>
<comment type="similarity">
    <text evidence="1">Belongs to the aspartate/glutamate racemases family.</text>
</comment>
<dbReference type="EC" id="5.1.1.-" evidence="3"/>
<dbReference type="InterPro" id="IPR015942">
    <property type="entry name" value="Asp/Glu/hydantoin_racemase"/>
</dbReference>
<dbReference type="InterPro" id="IPR004380">
    <property type="entry name" value="Asp_race"/>
</dbReference>
<comment type="caution">
    <text evidence="3">The sequence shown here is derived from an EMBL/GenBank/DDBJ whole genome shotgun (WGS) entry which is preliminary data.</text>
</comment>
<dbReference type="InterPro" id="IPR001920">
    <property type="entry name" value="Asp/Glu_race"/>
</dbReference>
<name>A0A6N8JN34_9ACTN</name>
<evidence type="ECO:0000256" key="1">
    <source>
        <dbReference type="ARBA" id="ARBA00007847"/>
    </source>
</evidence>
<dbReference type="SUPFAM" id="SSF53681">
    <property type="entry name" value="Aspartate/glutamate racemase"/>
    <property type="match status" value="2"/>
</dbReference>
<protein>
    <submittedName>
        <fullName evidence="3">Amino acid racemase</fullName>
        <ecNumber evidence="3">5.1.1.-</ecNumber>
    </submittedName>
</protein>
<dbReference type="Gene3D" id="3.40.50.1860">
    <property type="match status" value="2"/>
</dbReference>
<reference evidence="3 4" key="1">
    <citation type="submission" date="2019-12" db="EMBL/GenBank/DDBJ databases">
        <title>Microbes associate with the intestines of laboratory mice.</title>
        <authorList>
            <person name="Navarre W."/>
            <person name="Wong E."/>
        </authorList>
    </citation>
    <scope>NUCLEOTIDE SEQUENCE [LARGE SCALE GENOMIC DNA]</scope>
    <source>
        <strain evidence="3 4">NM66_B29</strain>
    </source>
</reference>
<keyword evidence="4" id="KW-1185">Reference proteome</keyword>
<evidence type="ECO:0000313" key="4">
    <source>
        <dbReference type="Proteomes" id="UP000463388"/>
    </source>
</evidence>
<accession>A0A6N8JN34</accession>
<proteinExistence type="inferred from homology"/>
<dbReference type="PANTHER" id="PTHR21198">
    <property type="entry name" value="GLUTAMATE RACEMASE"/>
    <property type="match status" value="1"/>
</dbReference>
<dbReference type="NCBIfam" id="TIGR00035">
    <property type="entry name" value="asp_race"/>
    <property type="match status" value="1"/>
</dbReference>